<dbReference type="InterPro" id="IPR014729">
    <property type="entry name" value="Rossmann-like_a/b/a_fold"/>
</dbReference>
<protein>
    <recommendedName>
        <fullName evidence="6">Photolyase/cryptochrome alpha/beta domain-containing protein</fullName>
    </recommendedName>
</protein>
<feature type="binding site" evidence="4">
    <location>
        <begin position="324"/>
        <end position="331"/>
    </location>
    <ligand>
        <name>FAD</name>
        <dbReference type="ChEBI" id="CHEBI:57692"/>
    </ligand>
</feature>
<evidence type="ECO:0000313" key="8">
    <source>
        <dbReference type="Proteomes" id="UP000054350"/>
    </source>
</evidence>
<comment type="similarity">
    <text evidence="1">Belongs to the DNA photolyase class-1 family.</text>
</comment>
<dbReference type="STRING" id="578462.A0A0L0SB33"/>
<dbReference type="PROSITE" id="PS51645">
    <property type="entry name" value="PHR_CRY_ALPHA_BETA"/>
    <property type="match status" value="1"/>
</dbReference>
<dbReference type="VEuPathDB" id="FungiDB:AMAG_05242"/>
<dbReference type="EMBL" id="GG745335">
    <property type="protein sequence ID" value="KNE59778.1"/>
    <property type="molecule type" value="Genomic_DNA"/>
</dbReference>
<keyword evidence="8" id="KW-1185">Reference proteome</keyword>
<feature type="binding site" evidence="4">
    <location>
        <begin position="282"/>
        <end position="286"/>
    </location>
    <ligand>
        <name>FAD</name>
        <dbReference type="ChEBI" id="CHEBI:57692"/>
    </ligand>
</feature>
<comment type="cofactor">
    <cofactor evidence="4">
        <name>FAD</name>
        <dbReference type="ChEBI" id="CHEBI:57692"/>
    </cofactor>
    <text evidence="4">Binds 1 FAD per subunit.</text>
</comment>
<dbReference type="GO" id="GO:0005737">
    <property type="term" value="C:cytoplasm"/>
    <property type="evidence" value="ECO:0007669"/>
    <property type="project" value="TreeGrafter"/>
</dbReference>
<dbReference type="InterPro" id="IPR036155">
    <property type="entry name" value="Crypto/Photolyase_N_sf"/>
</dbReference>
<gene>
    <name evidence="7" type="ORF">AMAG_05242</name>
</gene>
<proteinExistence type="inferred from homology"/>
<dbReference type="eggNOG" id="KOG0133">
    <property type="taxonomic scope" value="Eukaryota"/>
</dbReference>
<accession>A0A0L0SB33</accession>
<dbReference type="PANTHER" id="PTHR11455:SF9">
    <property type="entry name" value="CRYPTOCHROME CIRCADIAN CLOCK 5 ISOFORM X1"/>
    <property type="match status" value="1"/>
</dbReference>
<dbReference type="GO" id="GO:0032922">
    <property type="term" value="P:circadian regulation of gene expression"/>
    <property type="evidence" value="ECO:0007669"/>
    <property type="project" value="TreeGrafter"/>
</dbReference>
<evidence type="ECO:0000256" key="2">
    <source>
        <dbReference type="ARBA" id="ARBA00022630"/>
    </source>
</evidence>
<sequence length="568" mass="64027">MPPATTNLARNVLMWFRRDLRLHDNPALLSALGQPDRIPAAQHLYPVYCLEIPTKKKCGHRRWIFLLECLHDLDANLRKLGSRLFVVRGLAPDVLPLLVQHWNVSELAVGECHEPFAVARDNDVAQQIAPHGCDFKSFPGRTLFRPQDVLARTGNGKAPLTMAAFSKIAERLPVPTPVDAPASLPSLGDDAITALRNALDPATFDALAGPQGDFSVPTIEPDGTVPELHLTTPIPAHEQSPHRGGETEALRRLDAYLSDHARVTQFEKPKTSPAAFYPNADTTILSPYTTYGALSVRTFRAGIDRVYRAAKGKHSKPPVSLLAQLYWREFFMTAGATTLNFEQMRRNPICLQTEWKCIPGETTRESHPDDYAMLDAWAEGQTGYPWIDAIMVQLRREGWVHHLARHSVACFLTRGDLYISWERGAEVFEDLLLDHEWALNRGNWMWLSASAFFHQYFRVYSPVKWGQSWDSEGVFIRKYLPVLRKMPKQYIYEPWKAPIAVQRAAGCVVGVDYPKRIVDHDVVVKVNMTKMKTSHAAQREQAAMENGDSNGGRNGTRERSGNMRDRPL</sequence>
<evidence type="ECO:0000259" key="6">
    <source>
        <dbReference type="PROSITE" id="PS51645"/>
    </source>
</evidence>
<dbReference type="Pfam" id="PF00875">
    <property type="entry name" value="DNA_photolyase"/>
    <property type="match status" value="1"/>
</dbReference>
<dbReference type="Gene3D" id="1.10.579.10">
    <property type="entry name" value="DNA Cyclobutane Dipyrimidine Photolyase, subunit A, domain 3"/>
    <property type="match status" value="1"/>
</dbReference>
<dbReference type="InterPro" id="IPR005101">
    <property type="entry name" value="Cryptochr/Photolyase_FAD-bd"/>
</dbReference>
<dbReference type="Pfam" id="PF03441">
    <property type="entry name" value="FAD_binding_7"/>
    <property type="match status" value="1"/>
</dbReference>
<evidence type="ECO:0000256" key="5">
    <source>
        <dbReference type="SAM" id="MobiDB-lite"/>
    </source>
</evidence>
<dbReference type="GO" id="GO:0043153">
    <property type="term" value="P:entrainment of circadian clock by photoperiod"/>
    <property type="evidence" value="ECO:0007669"/>
    <property type="project" value="TreeGrafter"/>
</dbReference>
<dbReference type="OrthoDB" id="435881at2759"/>
<dbReference type="InterPro" id="IPR002081">
    <property type="entry name" value="Cryptochrome/DNA_photolyase_1"/>
</dbReference>
<feature type="compositionally biased region" description="Basic and acidic residues" evidence="5">
    <location>
        <begin position="555"/>
        <end position="568"/>
    </location>
</feature>
<dbReference type="Proteomes" id="UP000054350">
    <property type="component" value="Unassembled WGS sequence"/>
</dbReference>
<organism evidence="7 8">
    <name type="scientific">Allomyces macrogynus (strain ATCC 38327)</name>
    <name type="common">Allomyces javanicus var. macrogynus</name>
    <dbReference type="NCBI Taxonomy" id="578462"/>
    <lineage>
        <taxon>Eukaryota</taxon>
        <taxon>Fungi</taxon>
        <taxon>Fungi incertae sedis</taxon>
        <taxon>Blastocladiomycota</taxon>
        <taxon>Blastocladiomycetes</taxon>
        <taxon>Blastocladiales</taxon>
        <taxon>Blastocladiaceae</taxon>
        <taxon>Allomyces</taxon>
    </lineage>
</organism>
<dbReference type="AlphaFoldDB" id="A0A0L0SB33"/>
<dbReference type="GO" id="GO:0005634">
    <property type="term" value="C:nucleus"/>
    <property type="evidence" value="ECO:0007669"/>
    <property type="project" value="TreeGrafter"/>
</dbReference>
<dbReference type="SUPFAM" id="SSF52425">
    <property type="entry name" value="Cryptochrome/photolyase, N-terminal domain"/>
    <property type="match status" value="1"/>
</dbReference>
<name>A0A0L0SB33_ALLM3</name>
<evidence type="ECO:0000256" key="3">
    <source>
        <dbReference type="ARBA" id="ARBA00022827"/>
    </source>
</evidence>
<evidence type="ECO:0000313" key="7">
    <source>
        <dbReference type="EMBL" id="KNE59778.1"/>
    </source>
</evidence>
<dbReference type="Gene3D" id="1.25.40.80">
    <property type="match status" value="1"/>
</dbReference>
<dbReference type="Gene3D" id="3.40.50.620">
    <property type="entry name" value="HUPs"/>
    <property type="match status" value="1"/>
</dbReference>
<dbReference type="GO" id="GO:0071949">
    <property type="term" value="F:FAD binding"/>
    <property type="evidence" value="ECO:0007669"/>
    <property type="project" value="TreeGrafter"/>
</dbReference>
<feature type="region of interest" description="Disordered" evidence="5">
    <location>
        <begin position="535"/>
        <end position="568"/>
    </location>
</feature>
<keyword evidence="2 4" id="KW-0285">Flavoprotein</keyword>
<dbReference type="OMA" id="GNWNYTA"/>
<dbReference type="InterPro" id="IPR006050">
    <property type="entry name" value="DNA_photolyase_N"/>
</dbReference>
<dbReference type="PANTHER" id="PTHR11455">
    <property type="entry name" value="CRYPTOCHROME"/>
    <property type="match status" value="1"/>
</dbReference>
<feature type="domain" description="Photolyase/cryptochrome alpha/beta" evidence="6">
    <location>
        <begin position="10"/>
        <end position="143"/>
    </location>
</feature>
<keyword evidence="3 4" id="KW-0274">FAD</keyword>
<dbReference type="SUPFAM" id="SSF48173">
    <property type="entry name" value="Cryptochrome/photolyase FAD-binding domain"/>
    <property type="match status" value="1"/>
</dbReference>
<reference evidence="8" key="2">
    <citation type="submission" date="2009-11" db="EMBL/GenBank/DDBJ databases">
        <title>The Genome Sequence of Allomyces macrogynus strain ATCC 38327.</title>
        <authorList>
            <consortium name="The Broad Institute Genome Sequencing Platform"/>
            <person name="Russ C."/>
            <person name="Cuomo C."/>
            <person name="Shea T."/>
            <person name="Young S.K."/>
            <person name="Zeng Q."/>
            <person name="Koehrsen M."/>
            <person name="Haas B."/>
            <person name="Borodovsky M."/>
            <person name="Guigo R."/>
            <person name="Alvarado L."/>
            <person name="Berlin A."/>
            <person name="Borenstein D."/>
            <person name="Chen Z."/>
            <person name="Engels R."/>
            <person name="Freedman E."/>
            <person name="Gellesch M."/>
            <person name="Goldberg J."/>
            <person name="Griggs A."/>
            <person name="Gujja S."/>
            <person name="Heiman D."/>
            <person name="Hepburn T."/>
            <person name="Howarth C."/>
            <person name="Jen D."/>
            <person name="Larson L."/>
            <person name="Lewis B."/>
            <person name="Mehta T."/>
            <person name="Park D."/>
            <person name="Pearson M."/>
            <person name="Roberts A."/>
            <person name="Saif S."/>
            <person name="Shenoy N."/>
            <person name="Sisk P."/>
            <person name="Stolte C."/>
            <person name="Sykes S."/>
            <person name="Walk T."/>
            <person name="White J."/>
            <person name="Yandava C."/>
            <person name="Burger G."/>
            <person name="Gray M.W."/>
            <person name="Holland P.W.H."/>
            <person name="King N."/>
            <person name="Lang F.B.F."/>
            <person name="Roger A.J."/>
            <person name="Ruiz-Trillo I."/>
            <person name="Lander E."/>
            <person name="Nusbaum C."/>
        </authorList>
    </citation>
    <scope>NUCLEOTIDE SEQUENCE [LARGE SCALE GENOMIC DNA]</scope>
    <source>
        <strain evidence="8">ATCC 38327</strain>
    </source>
</reference>
<evidence type="ECO:0000256" key="1">
    <source>
        <dbReference type="ARBA" id="ARBA00005862"/>
    </source>
</evidence>
<evidence type="ECO:0000256" key="4">
    <source>
        <dbReference type="PIRSR" id="PIRSR602081-1"/>
    </source>
</evidence>
<dbReference type="InterPro" id="IPR036134">
    <property type="entry name" value="Crypto/Photolyase_FAD-like_sf"/>
</dbReference>
<dbReference type="GO" id="GO:0003677">
    <property type="term" value="F:DNA binding"/>
    <property type="evidence" value="ECO:0007669"/>
    <property type="project" value="TreeGrafter"/>
</dbReference>
<dbReference type="GO" id="GO:0003904">
    <property type="term" value="F:deoxyribodipyrimidine photo-lyase activity"/>
    <property type="evidence" value="ECO:0007669"/>
    <property type="project" value="TreeGrafter"/>
</dbReference>
<reference evidence="7 8" key="1">
    <citation type="submission" date="2009-11" db="EMBL/GenBank/DDBJ databases">
        <title>Annotation of Allomyces macrogynus ATCC 38327.</title>
        <authorList>
            <consortium name="The Broad Institute Genome Sequencing Platform"/>
            <person name="Russ C."/>
            <person name="Cuomo C."/>
            <person name="Burger G."/>
            <person name="Gray M.W."/>
            <person name="Holland P.W.H."/>
            <person name="King N."/>
            <person name="Lang F.B.F."/>
            <person name="Roger A.J."/>
            <person name="Ruiz-Trillo I."/>
            <person name="Young S.K."/>
            <person name="Zeng Q."/>
            <person name="Gargeya S."/>
            <person name="Fitzgerald M."/>
            <person name="Haas B."/>
            <person name="Abouelleil A."/>
            <person name="Alvarado L."/>
            <person name="Arachchi H.M."/>
            <person name="Berlin A."/>
            <person name="Chapman S.B."/>
            <person name="Gearin G."/>
            <person name="Goldberg J."/>
            <person name="Griggs A."/>
            <person name="Gujja S."/>
            <person name="Hansen M."/>
            <person name="Heiman D."/>
            <person name="Howarth C."/>
            <person name="Larimer J."/>
            <person name="Lui A."/>
            <person name="MacDonald P.J.P."/>
            <person name="McCowen C."/>
            <person name="Montmayeur A."/>
            <person name="Murphy C."/>
            <person name="Neiman D."/>
            <person name="Pearson M."/>
            <person name="Priest M."/>
            <person name="Roberts A."/>
            <person name="Saif S."/>
            <person name="Shea T."/>
            <person name="Sisk P."/>
            <person name="Stolte C."/>
            <person name="Sykes S."/>
            <person name="Wortman J."/>
            <person name="Nusbaum C."/>
            <person name="Birren B."/>
        </authorList>
    </citation>
    <scope>NUCLEOTIDE SEQUENCE [LARGE SCALE GENOMIC DNA]</scope>
    <source>
        <strain evidence="7 8">ATCC 38327</strain>
    </source>
</reference>